<gene>
    <name evidence="1" type="ORF">HH215_08465</name>
</gene>
<dbReference type="EMBL" id="CP051680">
    <property type="protein sequence ID" value="QJD83203.1"/>
    <property type="molecule type" value="Genomic_DNA"/>
</dbReference>
<dbReference type="Pfam" id="PF09844">
    <property type="entry name" value="DUF2071"/>
    <property type="match status" value="1"/>
</dbReference>
<dbReference type="PANTHER" id="PTHR39186:SF1">
    <property type="entry name" value="DUF2071 DOMAIN-CONTAINING PROTEIN"/>
    <property type="match status" value="1"/>
</dbReference>
<dbReference type="InterPro" id="IPR018644">
    <property type="entry name" value="DUF2071"/>
</dbReference>
<sequence>MRSDHRPWPVPSKPWRMKQIWHNLLFAHWPIAVEKLRPFIPSPLKLDVHEGQAWIGVIPFRMSGIRLRYLPPIPLTSKFAEINVRTYVTIDDKPGVYFFSLDATHLLAVKGAKALYHLPYYWADIKVNDLNGTFMYESKRRGTGENALFHGIYKPVSTPYATQKGALDHWLTERYCLYSSYGDRIFRCEILHHPWPLQHAEAEIYANTMTAGYGIQLPAGPPILHYSERLEVLTWGLEEVKH</sequence>
<proteinExistence type="predicted"/>
<evidence type="ECO:0000313" key="2">
    <source>
        <dbReference type="Proteomes" id="UP000502248"/>
    </source>
</evidence>
<keyword evidence="2" id="KW-1185">Reference proteome</keyword>
<dbReference type="InterPro" id="IPR023375">
    <property type="entry name" value="ADC_dom_sf"/>
</dbReference>
<dbReference type="PANTHER" id="PTHR39186">
    <property type="entry name" value="DUF2071 FAMILY PROTEIN"/>
    <property type="match status" value="1"/>
</dbReference>
<dbReference type="RefSeq" id="WP_169279500.1">
    <property type="nucleotide sequence ID" value="NZ_CP051680.1"/>
</dbReference>
<dbReference type="KEGG" id="cheb:HH215_08465"/>
<name>A0A7Z2VHD2_9BACL</name>
<dbReference type="Gene3D" id="2.40.400.10">
    <property type="entry name" value="Acetoacetate decarboxylase-like"/>
    <property type="match status" value="1"/>
</dbReference>
<reference evidence="1 2" key="1">
    <citation type="submission" date="2020-04" db="EMBL/GenBank/DDBJ databases">
        <title>Genome sequencing of novel species.</title>
        <authorList>
            <person name="Heo J."/>
            <person name="Kim S.-J."/>
            <person name="Kim J.-S."/>
            <person name="Hong S.-B."/>
            <person name="Kwon S.-W."/>
        </authorList>
    </citation>
    <scope>NUCLEOTIDE SEQUENCE [LARGE SCALE GENOMIC DNA]</scope>
    <source>
        <strain evidence="1 2">MFER-1</strain>
    </source>
</reference>
<protein>
    <submittedName>
        <fullName evidence="1">DUF2071 domain-containing protein</fullName>
    </submittedName>
</protein>
<dbReference type="AlphaFoldDB" id="A0A7Z2VHD2"/>
<accession>A0A7Z2VHD2</accession>
<organism evidence="1 2">
    <name type="scientific">Cohnella herbarum</name>
    <dbReference type="NCBI Taxonomy" id="2728023"/>
    <lineage>
        <taxon>Bacteria</taxon>
        <taxon>Bacillati</taxon>
        <taxon>Bacillota</taxon>
        <taxon>Bacilli</taxon>
        <taxon>Bacillales</taxon>
        <taxon>Paenibacillaceae</taxon>
        <taxon>Cohnella</taxon>
    </lineage>
</organism>
<evidence type="ECO:0000313" key="1">
    <source>
        <dbReference type="EMBL" id="QJD83203.1"/>
    </source>
</evidence>
<dbReference type="SUPFAM" id="SSF160104">
    <property type="entry name" value="Acetoacetate decarboxylase-like"/>
    <property type="match status" value="1"/>
</dbReference>
<dbReference type="Proteomes" id="UP000502248">
    <property type="component" value="Chromosome"/>
</dbReference>